<feature type="signal peptide" evidence="1">
    <location>
        <begin position="1"/>
        <end position="21"/>
    </location>
</feature>
<gene>
    <name evidence="2" type="ORF">JKP88DRAFT_265213</name>
</gene>
<proteinExistence type="predicted"/>
<keyword evidence="3" id="KW-1185">Reference proteome</keyword>
<sequence>MVCRLLKLSILLLCQQQWAYAGVSSEDEIPQVYNLIVPLTEIPLGVRIGQDAQVIGFTKDRHGELPWIARKGGLLTGDRIVAIDGDQTEDMNPVEFADALTAAVAVANQKVNAASENRRSAGPAARPMLGIGGAAPGRRVGPAAAAHLPAQNEGSLVLTVRPLQHSAAGRAAGEQAGLEPNHRRLSGFYGAQSYNEALSGEASWHMDLTIGPLEVGSINVTKALFGEDPPDCESRRVVWASPGKTNVPGGVLSVLKVSGEPRLSAEFISSGDGLALNHRALDVKLPVTVLRGCISDDDAQAAVRNASGGVLVLRPDYGAETCVEEHCHAHCKCGTGILVKAAAQARALAVAIIAPPGLPLSQAVMRDVLSSACPSTEPQANVRSNNDDIPVLLLEWDEGTRLTESIGGNRTFVKLSEQPHVLRLWEEVFQLYSGAVAWPKAPKQQQRLLGRLKSLHSPSEASASGSAARWALIQRAYATAVQHQAQQPDKARTKWKREL</sequence>
<dbReference type="AlphaFoldDB" id="A0A835YKE3"/>
<evidence type="ECO:0000256" key="1">
    <source>
        <dbReference type="SAM" id="SignalP"/>
    </source>
</evidence>
<accession>A0A835YKE3</accession>
<dbReference type="Proteomes" id="UP000664859">
    <property type="component" value="Unassembled WGS sequence"/>
</dbReference>
<evidence type="ECO:0008006" key="4">
    <source>
        <dbReference type="Google" id="ProtNLM"/>
    </source>
</evidence>
<comment type="caution">
    <text evidence="2">The sequence shown here is derived from an EMBL/GenBank/DDBJ whole genome shotgun (WGS) entry which is preliminary data.</text>
</comment>
<organism evidence="2 3">
    <name type="scientific">Tribonema minus</name>
    <dbReference type="NCBI Taxonomy" id="303371"/>
    <lineage>
        <taxon>Eukaryota</taxon>
        <taxon>Sar</taxon>
        <taxon>Stramenopiles</taxon>
        <taxon>Ochrophyta</taxon>
        <taxon>PX clade</taxon>
        <taxon>Xanthophyceae</taxon>
        <taxon>Tribonematales</taxon>
        <taxon>Tribonemataceae</taxon>
        <taxon>Tribonema</taxon>
    </lineage>
</organism>
<name>A0A835YKE3_9STRA</name>
<protein>
    <recommendedName>
        <fullName evidence="4">PDZ domain-containing protein</fullName>
    </recommendedName>
</protein>
<evidence type="ECO:0000313" key="2">
    <source>
        <dbReference type="EMBL" id="KAG5176894.1"/>
    </source>
</evidence>
<keyword evidence="1" id="KW-0732">Signal</keyword>
<reference evidence="2" key="1">
    <citation type="submission" date="2021-02" db="EMBL/GenBank/DDBJ databases">
        <title>First Annotated Genome of the Yellow-green Alga Tribonema minus.</title>
        <authorList>
            <person name="Mahan K.M."/>
        </authorList>
    </citation>
    <scope>NUCLEOTIDE SEQUENCE</scope>
    <source>
        <strain evidence="2">UTEX B ZZ1240</strain>
    </source>
</reference>
<dbReference type="EMBL" id="JAFCMP010000531">
    <property type="protein sequence ID" value="KAG5176894.1"/>
    <property type="molecule type" value="Genomic_DNA"/>
</dbReference>
<evidence type="ECO:0000313" key="3">
    <source>
        <dbReference type="Proteomes" id="UP000664859"/>
    </source>
</evidence>
<feature type="chain" id="PRO_5032496880" description="PDZ domain-containing protein" evidence="1">
    <location>
        <begin position="22"/>
        <end position="499"/>
    </location>
</feature>